<dbReference type="InterPro" id="IPR036165">
    <property type="entry name" value="YefM-like_sf"/>
</dbReference>
<dbReference type="RefSeq" id="WP_317489239.1">
    <property type="nucleotide sequence ID" value="NZ_CP136051.1"/>
</dbReference>
<dbReference type="SUPFAM" id="SSF143120">
    <property type="entry name" value="YefM-like"/>
    <property type="match status" value="1"/>
</dbReference>
<dbReference type="InterPro" id="IPR006442">
    <property type="entry name" value="Antitoxin_Phd/YefM"/>
</dbReference>
<evidence type="ECO:0000313" key="3">
    <source>
        <dbReference type="EMBL" id="WOK06522.1"/>
    </source>
</evidence>
<protein>
    <recommendedName>
        <fullName evidence="2">Antitoxin</fullName>
    </recommendedName>
</protein>
<dbReference type="EMBL" id="CP136051">
    <property type="protein sequence ID" value="WOK06522.1"/>
    <property type="molecule type" value="Genomic_DNA"/>
</dbReference>
<proteinExistence type="inferred from homology"/>
<comment type="function">
    <text evidence="2">Antitoxin component of a type II toxin-antitoxin (TA) system.</text>
</comment>
<keyword evidence="4" id="KW-1185">Reference proteome</keyword>
<dbReference type="Gene3D" id="3.40.1620.10">
    <property type="entry name" value="YefM-like domain"/>
    <property type="match status" value="1"/>
</dbReference>
<dbReference type="Pfam" id="PF02604">
    <property type="entry name" value="PhdYeFM_antitox"/>
    <property type="match status" value="1"/>
</dbReference>
<reference evidence="3 4" key="1">
    <citation type="journal article" date="2023" name="Microbiol. Resour. Announc.">
        <title>Complete Genome Sequence of Imperialibacter roseus strain P4T.</title>
        <authorList>
            <person name="Tizabi D.R."/>
            <person name="Bachvaroff T."/>
            <person name="Hill R.T."/>
        </authorList>
    </citation>
    <scope>NUCLEOTIDE SEQUENCE [LARGE SCALE GENOMIC DNA]</scope>
    <source>
        <strain evidence="3 4">P4T</strain>
    </source>
</reference>
<dbReference type="Proteomes" id="UP001302349">
    <property type="component" value="Chromosome"/>
</dbReference>
<accession>A0ABZ0IPT4</accession>
<name>A0ABZ0IPT4_9BACT</name>
<organism evidence="3 4">
    <name type="scientific">Imperialibacter roseus</name>
    <dbReference type="NCBI Taxonomy" id="1324217"/>
    <lineage>
        <taxon>Bacteria</taxon>
        <taxon>Pseudomonadati</taxon>
        <taxon>Bacteroidota</taxon>
        <taxon>Cytophagia</taxon>
        <taxon>Cytophagales</taxon>
        <taxon>Flammeovirgaceae</taxon>
        <taxon>Imperialibacter</taxon>
    </lineage>
</organism>
<evidence type="ECO:0000256" key="1">
    <source>
        <dbReference type="ARBA" id="ARBA00009981"/>
    </source>
</evidence>
<gene>
    <name evidence="3" type="ORF">RT717_25955</name>
</gene>
<evidence type="ECO:0000256" key="2">
    <source>
        <dbReference type="RuleBase" id="RU362080"/>
    </source>
</evidence>
<evidence type="ECO:0000313" key="4">
    <source>
        <dbReference type="Proteomes" id="UP001302349"/>
    </source>
</evidence>
<comment type="similarity">
    <text evidence="1 2">Belongs to the phD/YefM antitoxin family.</text>
</comment>
<sequence>MGITTSKLRQNIYKLLDQVAETGEPLEIKRKGKTLKIVVENQASKLANLKKRDVIVGDAEELVHIDWSSEWNKKPI</sequence>